<evidence type="ECO:0000313" key="2">
    <source>
        <dbReference type="Proteomes" id="UP000011765"/>
    </source>
</evidence>
<dbReference type="HOGENOM" id="CLU_3297855_0_0_9"/>
<sequence>MTFQIEFKKIKNPYLINNKNPLLEVKTLIVGLILRDITVL</sequence>
<dbReference type="KEGG" id="tnr:Thena_0812"/>
<dbReference type="EMBL" id="CP002690">
    <property type="protein sequence ID" value="AEE14445.1"/>
    <property type="molecule type" value="Genomic_DNA"/>
</dbReference>
<name>M1E7F6_9BACT</name>
<keyword evidence="2" id="KW-1185">Reference proteome</keyword>
<protein>
    <submittedName>
        <fullName evidence="1">Uncharacterized protein</fullName>
    </submittedName>
</protein>
<dbReference type="AlphaFoldDB" id="M1E7F6"/>
<reference evidence="1 2" key="1">
    <citation type="submission" date="2011-04" db="EMBL/GenBank/DDBJ databases">
        <title>The complete genome of Thermodesulfobium narugense DSM 14796.</title>
        <authorList>
            <consortium name="US DOE Joint Genome Institute (JGI-PGF)"/>
            <person name="Lucas S."/>
            <person name="Han J."/>
            <person name="Lapidus A."/>
            <person name="Bruce D."/>
            <person name="Goodwin L."/>
            <person name="Pitluck S."/>
            <person name="Peters L."/>
            <person name="Kyrpides N."/>
            <person name="Mavromatis K."/>
            <person name="Pagani I."/>
            <person name="Ivanova N."/>
            <person name="Ovchinnikova G."/>
            <person name="Zhang X."/>
            <person name="Saunders L."/>
            <person name="Detter J.C."/>
            <person name="Tapia R."/>
            <person name="Han C."/>
            <person name="Land M."/>
            <person name="Hauser L."/>
            <person name="Markowitz V."/>
            <person name="Cheng J.-F."/>
            <person name="Hugenholtz P."/>
            <person name="Woyke T."/>
            <person name="Wu D."/>
            <person name="Spring S."/>
            <person name="Schroeder M."/>
            <person name="Brambilla E."/>
            <person name="Klenk H.-P."/>
            <person name="Eisen J.A."/>
        </authorList>
    </citation>
    <scope>NUCLEOTIDE SEQUENCE [LARGE SCALE GENOMIC DNA]</scope>
    <source>
        <strain evidence="1 2">DSM 14796</strain>
    </source>
</reference>
<evidence type="ECO:0000313" key="1">
    <source>
        <dbReference type="EMBL" id="AEE14445.1"/>
    </source>
</evidence>
<accession>M1E7F6</accession>
<organism evidence="1 2">
    <name type="scientific">Thermodesulfobium narugense DSM 14796</name>
    <dbReference type="NCBI Taxonomy" id="747365"/>
    <lineage>
        <taxon>Bacteria</taxon>
        <taxon>Pseudomonadati</taxon>
        <taxon>Thermodesulfobiota</taxon>
        <taxon>Thermodesulfobiia</taxon>
        <taxon>Thermodesulfobiales</taxon>
        <taxon>Thermodesulfobiaceae</taxon>
        <taxon>Thermodesulfobium</taxon>
    </lineage>
</organism>
<gene>
    <name evidence="1" type="ORF">Thena_0812</name>
</gene>
<proteinExistence type="predicted"/>
<dbReference type="Proteomes" id="UP000011765">
    <property type="component" value="Chromosome"/>
</dbReference>